<keyword evidence="13" id="KW-1185">Reference proteome</keyword>
<feature type="domain" description="EngB-type G" evidence="11">
    <location>
        <begin position="21"/>
        <end position="196"/>
    </location>
</feature>
<dbReference type="PROSITE" id="PS51706">
    <property type="entry name" value="G_ENGB"/>
    <property type="match status" value="1"/>
</dbReference>
<keyword evidence="5 10" id="KW-0547">Nucleotide-binding</keyword>
<reference evidence="12" key="1">
    <citation type="submission" date="2019-10" db="EMBL/GenBank/DDBJ databases">
        <title>Whole Genome Sequencing and Characterization of Texas Phoenix Palm Decline Phytoplasma Belongs to Lethal Yellowing (16SrIV) Group.</title>
        <authorList>
            <person name="Bao M."/>
        </authorList>
    </citation>
    <scope>NUCLEOTIDE SEQUENCE [LARGE SCALE GENOMIC DNA]</scope>
    <source>
        <strain evidence="12">ACPD</strain>
    </source>
</reference>
<dbReference type="CDD" id="cd01876">
    <property type="entry name" value="YihA_EngB"/>
    <property type="match status" value="1"/>
</dbReference>
<evidence type="ECO:0000256" key="1">
    <source>
        <dbReference type="ARBA" id="ARBA00001946"/>
    </source>
</evidence>
<evidence type="ECO:0000313" key="13">
    <source>
        <dbReference type="Proteomes" id="UP001192346"/>
    </source>
</evidence>
<dbReference type="Pfam" id="PF01926">
    <property type="entry name" value="MMR_HSR1"/>
    <property type="match status" value="1"/>
</dbReference>
<keyword evidence="4" id="KW-0479">Metal-binding</keyword>
<evidence type="ECO:0000256" key="6">
    <source>
        <dbReference type="ARBA" id="ARBA00022842"/>
    </source>
</evidence>
<dbReference type="PANTHER" id="PTHR11649">
    <property type="entry name" value="MSS1/TRME-RELATED GTP-BINDING PROTEIN"/>
    <property type="match status" value="1"/>
</dbReference>
<keyword evidence="6" id="KW-0460">Magnesium</keyword>
<comment type="function">
    <text evidence="10">Necessary for normal cell division and for the maintenance of normal septation.</text>
</comment>
<dbReference type="Proteomes" id="UP001192346">
    <property type="component" value="Unassembled WGS sequence"/>
</dbReference>
<keyword evidence="8 10" id="KW-0717">Septation</keyword>
<proteinExistence type="inferred from homology"/>
<evidence type="ECO:0000259" key="11">
    <source>
        <dbReference type="PROSITE" id="PS51706"/>
    </source>
</evidence>
<dbReference type="EMBL" id="VBRA02000009">
    <property type="protein sequence ID" value="MBP3059380.1"/>
    <property type="molecule type" value="Genomic_DNA"/>
</dbReference>
<evidence type="ECO:0000256" key="3">
    <source>
        <dbReference type="ARBA" id="ARBA00022618"/>
    </source>
</evidence>
<sequence length="196" mass="23282">MINKCIFVKSIDNLKNRPIPFLKEIFLIGRSNVGKSSFINVLTNKKKISFVSKKPGKTMYLNYFLINDCFYLVDAPGYGYIKKSKKNINNMINILNNFIQNNFYIKIVFQIIDFKVGPTQLDLKIYKLLKEFNFFIILILNKKDKVLKNKVFYRFKEIKKIFFDLYLTDVPMYLFSCKTKEGLNEIIRLIFDRITT</sequence>
<comment type="cofactor">
    <cofactor evidence="1">
        <name>Mg(2+)</name>
        <dbReference type="ChEBI" id="CHEBI:18420"/>
    </cofactor>
</comment>
<evidence type="ECO:0000256" key="4">
    <source>
        <dbReference type="ARBA" id="ARBA00022723"/>
    </source>
</evidence>
<dbReference type="InterPro" id="IPR006073">
    <property type="entry name" value="GTP-bd"/>
</dbReference>
<evidence type="ECO:0000256" key="7">
    <source>
        <dbReference type="ARBA" id="ARBA00023134"/>
    </source>
</evidence>
<gene>
    <name evidence="12" type="primary">ysxC</name>
    <name evidence="10" type="synonym">engB</name>
    <name evidence="12" type="ORF">FEF22_001100</name>
</gene>
<evidence type="ECO:0000256" key="2">
    <source>
        <dbReference type="ARBA" id="ARBA00009638"/>
    </source>
</evidence>
<accession>A0ABS5BIG7</accession>
<dbReference type="HAMAP" id="MF_00321">
    <property type="entry name" value="GTPase_EngB"/>
    <property type="match status" value="1"/>
</dbReference>
<dbReference type="SUPFAM" id="SSF52540">
    <property type="entry name" value="P-loop containing nucleoside triphosphate hydrolases"/>
    <property type="match status" value="1"/>
</dbReference>
<evidence type="ECO:0000256" key="10">
    <source>
        <dbReference type="HAMAP-Rule" id="MF_00321"/>
    </source>
</evidence>
<dbReference type="Gene3D" id="3.40.50.300">
    <property type="entry name" value="P-loop containing nucleotide triphosphate hydrolases"/>
    <property type="match status" value="1"/>
</dbReference>
<keyword evidence="7 10" id="KW-0342">GTP-binding</keyword>
<dbReference type="InterPro" id="IPR030393">
    <property type="entry name" value="G_ENGB_dom"/>
</dbReference>
<comment type="similarity">
    <text evidence="2 10">Belongs to the TRAFAC class TrmE-Era-EngA-EngB-Septin-like GTPase superfamily. EngB GTPase family.</text>
</comment>
<keyword evidence="9 10" id="KW-0131">Cell cycle</keyword>
<dbReference type="PANTHER" id="PTHR11649:SF13">
    <property type="entry name" value="ENGB-TYPE G DOMAIN-CONTAINING PROTEIN"/>
    <property type="match status" value="1"/>
</dbReference>
<dbReference type="InterPro" id="IPR019987">
    <property type="entry name" value="GTP-bd_ribosome_bio_YsxC"/>
</dbReference>
<evidence type="ECO:0000256" key="8">
    <source>
        <dbReference type="ARBA" id="ARBA00023210"/>
    </source>
</evidence>
<keyword evidence="3 10" id="KW-0132">Cell division</keyword>
<name>A0ABS5BIG7_9MOLU</name>
<dbReference type="NCBIfam" id="TIGR03598">
    <property type="entry name" value="GTPase_YsxC"/>
    <property type="match status" value="1"/>
</dbReference>
<comment type="caution">
    <text evidence="12">The sequence shown here is derived from an EMBL/GenBank/DDBJ whole genome shotgun (WGS) entry which is preliminary data.</text>
</comment>
<evidence type="ECO:0000256" key="5">
    <source>
        <dbReference type="ARBA" id="ARBA00022741"/>
    </source>
</evidence>
<dbReference type="InterPro" id="IPR027417">
    <property type="entry name" value="P-loop_NTPase"/>
</dbReference>
<protein>
    <recommendedName>
        <fullName evidence="10">Probable GTP-binding protein EngB</fullName>
    </recommendedName>
</protein>
<evidence type="ECO:0000256" key="9">
    <source>
        <dbReference type="ARBA" id="ARBA00023306"/>
    </source>
</evidence>
<organism evidence="12 13">
    <name type="scientific">Texas Phoenix palm phytoplasma</name>
    <dbReference type="NCBI Taxonomy" id="176709"/>
    <lineage>
        <taxon>Bacteria</taxon>
        <taxon>Bacillati</taxon>
        <taxon>Mycoplasmatota</taxon>
        <taxon>Mollicutes</taxon>
        <taxon>Acholeplasmatales</taxon>
        <taxon>Acholeplasmataceae</taxon>
        <taxon>Candidatus Phytoplasma</taxon>
        <taxon>16SrIV (Coconut lethal yellows group)</taxon>
    </lineage>
</organism>
<evidence type="ECO:0000313" key="12">
    <source>
        <dbReference type="EMBL" id="MBP3059380.1"/>
    </source>
</evidence>